<feature type="region of interest" description="Disordered" evidence="1">
    <location>
        <begin position="444"/>
        <end position="472"/>
    </location>
</feature>
<accession>A0ABW6IKT5</accession>
<dbReference type="Pfam" id="PF16640">
    <property type="entry name" value="Big_3_5"/>
    <property type="match status" value="1"/>
</dbReference>
<evidence type="ECO:0000259" key="2">
    <source>
        <dbReference type="Pfam" id="PF16640"/>
    </source>
</evidence>
<organism evidence="3 4">
    <name type="scientific">Streptomyces wedmorensis</name>
    <dbReference type="NCBI Taxonomy" id="43759"/>
    <lineage>
        <taxon>Bacteria</taxon>
        <taxon>Bacillati</taxon>
        <taxon>Actinomycetota</taxon>
        <taxon>Actinomycetes</taxon>
        <taxon>Kitasatosporales</taxon>
        <taxon>Streptomycetaceae</taxon>
        <taxon>Streptomyces</taxon>
    </lineage>
</organism>
<dbReference type="Gene3D" id="2.60.40.10">
    <property type="entry name" value="Immunoglobulins"/>
    <property type="match status" value="1"/>
</dbReference>
<reference evidence="3 4" key="1">
    <citation type="submission" date="2024-09" db="EMBL/GenBank/DDBJ databases">
        <title>The Natural Products Discovery Center: Release of the First 8490 Sequenced Strains for Exploring Actinobacteria Biosynthetic Diversity.</title>
        <authorList>
            <person name="Kalkreuter E."/>
            <person name="Kautsar S.A."/>
            <person name="Yang D."/>
            <person name="Bader C.D."/>
            <person name="Teijaro C.N."/>
            <person name="Fluegel L."/>
            <person name="Davis C.M."/>
            <person name="Simpson J.R."/>
            <person name="Lauterbach L."/>
            <person name="Steele A.D."/>
            <person name="Gui C."/>
            <person name="Meng S."/>
            <person name="Li G."/>
            <person name="Viehrig K."/>
            <person name="Ye F."/>
            <person name="Su P."/>
            <person name="Kiefer A.F."/>
            <person name="Nichols A."/>
            <person name="Cepeda A.J."/>
            <person name="Yan W."/>
            <person name="Fan B."/>
            <person name="Jiang Y."/>
            <person name="Adhikari A."/>
            <person name="Zheng C.-J."/>
            <person name="Schuster L."/>
            <person name="Cowan T.M."/>
            <person name="Smanski M.J."/>
            <person name="Chevrette M.G."/>
            <person name="De Carvalho L.P.S."/>
            <person name="Shen B."/>
        </authorList>
    </citation>
    <scope>NUCLEOTIDE SEQUENCE [LARGE SCALE GENOMIC DNA]</scope>
    <source>
        <strain evidence="3 4">NPDC056472</strain>
    </source>
</reference>
<evidence type="ECO:0000313" key="3">
    <source>
        <dbReference type="EMBL" id="MFE5978183.1"/>
    </source>
</evidence>
<dbReference type="InterPro" id="IPR013783">
    <property type="entry name" value="Ig-like_fold"/>
</dbReference>
<evidence type="ECO:0000256" key="1">
    <source>
        <dbReference type="SAM" id="MobiDB-lite"/>
    </source>
</evidence>
<dbReference type="InterPro" id="IPR032109">
    <property type="entry name" value="Big_3_5"/>
</dbReference>
<protein>
    <submittedName>
        <fullName evidence="3">Ig-like domain-containing protein</fullName>
    </submittedName>
</protein>
<proteinExistence type="predicted"/>
<evidence type="ECO:0000313" key="4">
    <source>
        <dbReference type="Proteomes" id="UP001600424"/>
    </source>
</evidence>
<comment type="caution">
    <text evidence="3">The sequence shown here is derived from an EMBL/GenBank/DDBJ whole genome shotgun (WGS) entry which is preliminary data.</text>
</comment>
<keyword evidence="4" id="KW-1185">Reference proteome</keyword>
<dbReference type="RefSeq" id="WP_386250948.1">
    <property type="nucleotide sequence ID" value="NZ_JBHTRV010000001.1"/>
</dbReference>
<sequence>MPAITIDTSQLTFPLVAVAVSDSGPGSSSVAGAVPESVDGAGHAARSGYGARPGTRFLDGAADPPPEVSLPPRTGYLLRPADSTTAAVTFDVREDGTLDFAPEFDVFLDGRGGRRLTVRGVPVAIDARALDHPLVPELPDAEPLTPDRVHELRLLPAHGYRLRVSAGTADGGLRFSVPPDGRVRLDPEAAGFADASGHTLTVHGHTITVDGRGLSHGLLPVGASATGTGSPARASTHRLTLLPASGYLLQAGPGVTADLAYTVRSDGTVDYEESCDSFLAGRGTGTLVVGGFPVVLSAVGADSDLLGVTALDSLPQTPRELTAVLAPATGYLARTAHGLCSAFGIARDGAFAIEPSASRSFAARPALATGSPTTLTVRVTATVPGGPPPRGAVTFSTDGRVLGTVLLDEVGMATLRTADLPVDGAGIVVSYEGDDDHGPCGVTVSSGSSEVPPASRSVLPVAQGDGGDAVGP</sequence>
<dbReference type="EMBL" id="JBHTRV010000001">
    <property type="protein sequence ID" value="MFE5978183.1"/>
    <property type="molecule type" value="Genomic_DNA"/>
</dbReference>
<feature type="domain" description="Bacterial Ig-like" evidence="2">
    <location>
        <begin position="365"/>
        <end position="439"/>
    </location>
</feature>
<dbReference type="Proteomes" id="UP001600424">
    <property type="component" value="Unassembled WGS sequence"/>
</dbReference>
<gene>
    <name evidence="3" type="ORF">ACFQ63_00570</name>
</gene>
<name>A0ABW6IKT5_STRWE</name>